<reference evidence="7" key="1">
    <citation type="submission" date="2022-11" db="EMBL/GenBank/DDBJ databases">
        <authorList>
            <person name="Kikuchi T."/>
        </authorList>
    </citation>
    <scope>NUCLEOTIDE SEQUENCE</scope>
    <source>
        <strain evidence="7">PS1010</strain>
    </source>
</reference>
<evidence type="ECO:0000313" key="8">
    <source>
        <dbReference type="Proteomes" id="UP001152747"/>
    </source>
</evidence>
<dbReference type="Pfam" id="PF02118">
    <property type="entry name" value="Srg"/>
    <property type="match status" value="1"/>
</dbReference>
<dbReference type="EMBL" id="CANHGI010000005">
    <property type="protein sequence ID" value="CAI5450632.1"/>
    <property type="molecule type" value="Genomic_DNA"/>
</dbReference>
<dbReference type="AlphaFoldDB" id="A0A9P1ISX8"/>
<dbReference type="Proteomes" id="UP001152747">
    <property type="component" value="Unassembled WGS sequence"/>
</dbReference>
<dbReference type="InterPro" id="IPR000609">
    <property type="entry name" value="7TM_GPCR_serpentine_rcpt_Srg"/>
</dbReference>
<protein>
    <recommendedName>
        <fullName evidence="6">Serpentine receptor class gamma</fullName>
    </recommendedName>
</protein>
<dbReference type="GO" id="GO:0004888">
    <property type="term" value="F:transmembrane signaling receptor activity"/>
    <property type="evidence" value="ECO:0007669"/>
    <property type="project" value="InterPro"/>
</dbReference>
<dbReference type="SUPFAM" id="SSF81321">
    <property type="entry name" value="Family A G protein-coupled receptor-like"/>
    <property type="match status" value="1"/>
</dbReference>
<keyword evidence="4 6" id="KW-1133">Transmembrane helix</keyword>
<evidence type="ECO:0000256" key="5">
    <source>
        <dbReference type="ARBA" id="ARBA00023136"/>
    </source>
</evidence>
<feature type="transmembrane region" description="Helical" evidence="6">
    <location>
        <begin position="120"/>
        <end position="142"/>
    </location>
</feature>
<sequence length="208" mass="23837">MKLFSMFLLCGNRLTSVTMPVKHSYFWKRHIHHFIIAQIILSAISSTPVFSGRSYAFTYLNQGQVTYIHTIPYFRTSYFRLFFLIPGIFFLIFSNILIIRKISKISGDMEKMQKLMTISTIFMSIGSILAIFLSFVTVAVTPEDLQNMNQGVGEFLLLVTQIGRDFELICGPIILLIMVGKNRKTLLFRKRISNGSSNSRTVQSDLRV</sequence>
<feature type="transmembrane region" description="Helical" evidence="6">
    <location>
        <begin position="78"/>
        <end position="99"/>
    </location>
</feature>
<organism evidence="7 8">
    <name type="scientific">Caenorhabditis angaria</name>
    <dbReference type="NCBI Taxonomy" id="860376"/>
    <lineage>
        <taxon>Eukaryota</taxon>
        <taxon>Metazoa</taxon>
        <taxon>Ecdysozoa</taxon>
        <taxon>Nematoda</taxon>
        <taxon>Chromadorea</taxon>
        <taxon>Rhabditida</taxon>
        <taxon>Rhabditina</taxon>
        <taxon>Rhabditomorpha</taxon>
        <taxon>Rhabditoidea</taxon>
        <taxon>Rhabditidae</taxon>
        <taxon>Peloderinae</taxon>
        <taxon>Caenorhabditis</taxon>
    </lineage>
</organism>
<dbReference type="GO" id="GO:0016020">
    <property type="term" value="C:membrane"/>
    <property type="evidence" value="ECO:0007669"/>
    <property type="project" value="UniProtKB-SubCell"/>
</dbReference>
<comment type="caution">
    <text evidence="7">The sequence shown here is derived from an EMBL/GenBank/DDBJ whole genome shotgun (WGS) entry which is preliminary data.</text>
</comment>
<gene>
    <name evidence="7" type="ORF">CAMP_LOCUS13269</name>
</gene>
<evidence type="ECO:0000256" key="4">
    <source>
        <dbReference type="ARBA" id="ARBA00022989"/>
    </source>
</evidence>
<dbReference type="InterPro" id="IPR051119">
    <property type="entry name" value="Nematode_SR-like"/>
</dbReference>
<dbReference type="Gene3D" id="1.20.1070.10">
    <property type="entry name" value="Rhodopsin 7-helix transmembrane proteins"/>
    <property type="match status" value="1"/>
</dbReference>
<comment type="similarity">
    <text evidence="2 6">Belongs to the nematode receptor-like protein srg family.</text>
</comment>
<name>A0A9P1ISX8_9PELO</name>
<dbReference type="PANTHER" id="PTHR31627">
    <property type="entry name" value="SERPENTINE RECEPTOR CLASS GAMMA-RELATED"/>
    <property type="match status" value="1"/>
</dbReference>
<dbReference type="PANTHER" id="PTHR31627:SF36">
    <property type="entry name" value="SERPENTINE RECEPTOR CLASS GAMMA"/>
    <property type="match status" value="1"/>
</dbReference>
<proteinExistence type="inferred from homology"/>
<keyword evidence="8" id="KW-1185">Reference proteome</keyword>
<comment type="caution">
    <text evidence="6">Lacks conserved residue(s) required for the propagation of feature annotation.</text>
</comment>
<evidence type="ECO:0000256" key="6">
    <source>
        <dbReference type="RuleBase" id="RU280813"/>
    </source>
</evidence>
<evidence type="ECO:0000256" key="3">
    <source>
        <dbReference type="ARBA" id="ARBA00022692"/>
    </source>
</evidence>
<keyword evidence="5 6" id="KW-0472">Membrane</keyword>
<evidence type="ECO:0000256" key="1">
    <source>
        <dbReference type="ARBA" id="ARBA00004141"/>
    </source>
</evidence>
<comment type="subcellular location">
    <subcellularLocation>
        <location evidence="1">Membrane</location>
        <topology evidence="1">Multi-pass membrane protein</topology>
    </subcellularLocation>
</comment>
<evidence type="ECO:0000256" key="2">
    <source>
        <dbReference type="ARBA" id="ARBA00005692"/>
    </source>
</evidence>
<feature type="transmembrane region" description="Helical" evidence="6">
    <location>
        <begin position="162"/>
        <end position="180"/>
    </location>
</feature>
<accession>A0A9P1ISX8</accession>
<evidence type="ECO:0000313" key="7">
    <source>
        <dbReference type="EMBL" id="CAI5450632.1"/>
    </source>
</evidence>
<keyword evidence="3 6" id="KW-0812">Transmembrane</keyword>
<dbReference type="GO" id="GO:0007606">
    <property type="term" value="P:sensory perception of chemical stimulus"/>
    <property type="evidence" value="ECO:0007669"/>
    <property type="project" value="UniProtKB-UniRule"/>
</dbReference>